<protein>
    <recommendedName>
        <fullName evidence="4">G domain-containing protein</fullName>
    </recommendedName>
</protein>
<organism evidence="2 3">
    <name type="scientific">Rhizopogon vinicolor AM-OR11-026</name>
    <dbReference type="NCBI Taxonomy" id="1314800"/>
    <lineage>
        <taxon>Eukaryota</taxon>
        <taxon>Fungi</taxon>
        <taxon>Dikarya</taxon>
        <taxon>Basidiomycota</taxon>
        <taxon>Agaricomycotina</taxon>
        <taxon>Agaricomycetes</taxon>
        <taxon>Agaricomycetidae</taxon>
        <taxon>Boletales</taxon>
        <taxon>Suillineae</taxon>
        <taxon>Rhizopogonaceae</taxon>
        <taxon>Rhizopogon</taxon>
    </lineage>
</organism>
<dbReference type="AlphaFoldDB" id="A0A1B7MKV4"/>
<keyword evidence="1" id="KW-1133">Transmembrane helix</keyword>
<feature type="transmembrane region" description="Helical" evidence="1">
    <location>
        <begin position="280"/>
        <end position="302"/>
    </location>
</feature>
<dbReference type="STRING" id="1314800.A0A1B7MKV4"/>
<gene>
    <name evidence="2" type="ORF">K503DRAFT_775849</name>
</gene>
<evidence type="ECO:0000313" key="3">
    <source>
        <dbReference type="Proteomes" id="UP000092154"/>
    </source>
</evidence>
<sequence>MEALGDRLHTVWLCIEVPRAGGRLLETGTEEFLQLKNDGALGNIPVVVVLTKYDKFMDHVERTLNDIDLDDLSEDAFRDRVRQRADAELHDICAQPLKKFVELDIPYATVSTKETHKGMIARLIQITEERVCQHVASEASVMTSVAQRVDPKLKITTSIGVGKRKYWKALASATAFRGHTALACLEVLHTDIVRVWNFSDPHHYLDSKEFKTLMVTVVNHMDVGSIAQPNRTVTFGLSAVAAIAGITSALSGPAAPIVVPIMATVVIGKWVYDVYQLSRVVLRHFIAYIVDLTLILQTLYLVSDSQELSRRTIKLAVASYLKSATSADVHGRIQECNRHLPLSERADQDTLNQIVELMKLFSMEAKDISGLKAQIPAFGSGEDEQW</sequence>
<dbReference type="OrthoDB" id="391988at2759"/>
<dbReference type="InParanoid" id="A0A1B7MKV4"/>
<proteinExistence type="predicted"/>
<keyword evidence="1" id="KW-0812">Transmembrane</keyword>
<keyword evidence="3" id="KW-1185">Reference proteome</keyword>
<feature type="transmembrane region" description="Helical" evidence="1">
    <location>
        <begin position="235"/>
        <end position="268"/>
    </location>
</feature>
<dbReference type="Proteomes" id="UP000092154">
    <property type="component" value="Unassembled WGS sequence"/>
</dbReference>
<name>A0A1B7MKV4_9AGAM</name>
<evidence type="ECO:0000256" key="1">
    <source>
        <dbReference type="SAM" id="Phobius"/>
    </source>
</evidence>
<keyword evidence="1" id="KW-0472">Membrane</keyword>
<evidence type="ECO:0008006" key="4">
    <source>
        <dbReference type="Google" id="ProtNLM"/>
    </source>
</evidence>
<reference evidence="2 3" key="1">
    <citation type="submission" date="2016-06" db="EMBL/GenBank/DDBJ databases">
        <title>Comparative genomics of the ectomycorrhizal sister species Rhizopogon vinicolor and Rhizopogon vesiculosus (Basidiomycota: Boletales) reveals a divergence of the mating type B locus.</title>
        <authorList>
            <consortium name="DOE Joint Genome Institute"/>
            <person name="Mujic A.B."/>
            <person name="Kuo A."/>
            <person name="Tritt A."/>
            <person name="Lipzen A."/>
            <person name="Chen C."/>
            <person name="Johnson J."/>
            <person name="Sharma A."/>
            <person name="Barry K."/>
            <person name="Grigoriev I.V."/>
            <person name="Spatafora J.W."/>
        </authorList>
    </citation>
    <scope>NUCLEOTIDE SEQUENCE [LARGE SCALE GENOMIC DNA]</scope>
    <source>
        <strain evidence="2 3">AM-OR11-026</strain>
    </source>
</reference>
<dbReference type="EMBL" id="KV448813">
    <property type="protein sequence ID" value="OAX33211.1"/>
    <property type="molecule type" value="Genomic_DNA"/>
</dbReference>
<accession>A0A1B7MKV4</accession>
<evidence type="ECO:0000313" key="2">
    <source>
        <dbReference type="EMBL" id="OAX33211.1"/>
    </source>
</evidence>